<dbReference type="InterPro" id="IPR010147">
    <property type="entry name" value="CRISPR-assoc_prot_CasD"/>
</dbReference>
<dbReference type="Proteomes" id="UP000677413">
    <property type="component" value="Unassembled WGS sequence"/>
</dbReference>
<dbReference type="GO" id="GO:0003723">
    <property type="term" value="F:RNA binding"/>
    <property type="evidence" value="ECO:0007669"/>
    <property type="project" value="InterPro"/>
</dbReference>
<protein>
    <submittedName>
        <fullName evidence="3">Type I-E CRISPR-associated protein Cas5/CasD</fullName>
    </submittedName>
</protein>
<dbReference type="NCBIfam" id="TIGR02593">
    <property type="entry name" value="CRISPR_cas5"/>
    <property type="match status" value="1"/>
</dbReference>
<dbReference type="InterPro" id="IPR021124">
    <property type="entry name" value="CRISPR-assoc_prot_Cas5"/>
</dbReference>
<evidence type="ECO:0000256" key="2">
    <source>
        <dbReference type="SAM" id="MobiDB-lite"/>
    </source>
</evidence>
<dbReference type="CDD" id="cd09756">
    <property type="entry name" value="Cas5_I-E"/>
    <property type="match status" value="1"/>
</dbReference>
<evidence type="ECO:0000313" key="4">
    <source>
        <dbReference type="Proteomes" id="UP000677413"/>
    </source>
</evidence>
<reference evidence="3 4" key="1">
    <citation type="submission" date="2021-04" db="EMBL/GenBank/DDBJ databases">
        <authorList>
            <person name="Tang X."/>
            <person name="Zhou X."/>
            <person name="Chen X."/>
            <person name="Cernava T."/>
            <person name="Zhang C."/>
        </authorList>
    </citation>
    <scope>NUCLEOTIDE SEQUENCE [LARGE SCALE GENOMIC DNA]</scope>
    <source>
        <strain evidence="3 4">BH-SS-21</strain>
    </source>
</reference>
<dbReference type="GO" id="GO:0043571">
    <property type="term" value="P:maintenance of CRISPR repeat elements"/>
    <property type="evidence" value="ECO:0007669"/>
    <property type="project" value="InterPro"/>
</dbReference>
<sequence>MTPSGRTSVLLLRLAGPLQSWGDRSTFNRRETRPEPTKSGVVGLLAAAAGRSRHAAVDDLAGLALGIRIDQPGSLLRDYHTVSDHRGRPLLSAAVSAKGLQKPTSPAKHTHITQRFYLQDAVFLAAVEGPEELITTLEHAVRHPAFPLALGRRSCVPAQPLLLGQRTGPLHDVLRAEPWQASSTVRKRWGRQNGNAARIDLPATLDDPAGDDVRDDVPLSFAPTRRTYTTRRTSHTYLSAPTGLTPDPTRPPTSGGHDPFALLGW</sequence>
<dbReference type="AlphaFoldDB" id="A0A940XWS1"/>
<keyword evidence="4" id="KW-1185">Reference proteome</keyword>
<dbReference type="NCBIfam" id="TIGR01868">
    <property type="entry name" value="casD_Cas5e"/>
    <property type="match status" value="1"/>
</dbReference>
<accession>A0A940XWS1</accession>
<dbReference type="Pfam" id="PF09704">
    <property type="entry name" value="Cas_Cas5d"/>
    <property type="match status" value="1"/>
</dbReference>
<organism evidence="3 4">
    <name type="scientific">Streptomyces liliiviolaceus</name>
    <dbReference type="NCBI Taxonomy" id="2823109"/>
    <lineage>
        <taxon>Bacteria</taxon>
        <taxon>Bacillati</taxon>
        <taxon>Actinomycetota</taxon>
        <taxon>Actinomycetes</taxon>
        <taxon>Kitasatosporales</taxon>
        <taxon>Streptomycetaceae</taxon>
        <taxon>Streptomyces</taxon>
    </lineage>
</organism>
<name>A0A940XWS1_9ACTN</name>
<proteinExistence type="predicted"/>
<dbReference type="GO" id="GO:0051607">
    <property type="term" value="P:defense response to virus"/>
    <property type="evidence" value="ECO:0007669"/>
    <property type="project" value="UniProtKB-KW"/>
</dbReference>
<keyword evidence="1" id="KW-0051">Antiviral defense</keyword>
<comment type="caution">
    <text evidence="3">The sequence shown here is derived from an EMBL/GenBank/DDBJ whole genome shotgun (WGS) entry which is preliminary data.</text>
</comment>
<gene>
    <name evidence="3" type="primary">cas5e</name>
    <name evidence="3" type="ORF">J8N05_19310</name>
</gene>
<feature type="region of interest" description="Disordered" evidence="2">
    <location>
        <begin position="237"/>
        <end position="265"/>
    </location>
</feature>
<dbReference type="InterPro" id="IPR013422">
    <property type="entry name" value="CRISPR-assoc_prot_Cas5_N"/>
</dbReference>
<dbReference type="RefSeq" id="WP_210884423.1">
    <property type="nucleotide sequence ID" value="NZ_JAGPYQ010000001.1"/>
</dbReference>
<dbReference type="Gene3D" id="3.30.70.2660">
    <property type="match status" value="1"/>
</dbReference>
<evidence type="ECO:0000256" key="1">
    <source>
        <dbReference type="ARBA" id="ARBA00023118"/>
    </source>
</evidence>
<evidence type="ECO:0000313" key="3">
    <source>
        <dbReference type="EMBL" id="MBQ0850338.1"/>
    </source>
</evidence>
<dbReference type="EMBL" id="JAGPYQ010000001">
    <property type="protein sequence ID" value="MBQ0850338.1"/>
    <property type="molecule type" value="Genomic_DNA"/>
</dbReference>